<dbReference type="PANTHER" id="PTHR46797">
    <property type="entry name" value="HTH-TYPE TRANSCRIPTIONAL REGULATOR"/>
    <property type="match status" value="1"/>
</dbReference>
<dbReference type="Proteomes" id="UP000029590">
    <property type="component" value="Unassembled WGS sequence"/>
</dbReference>
<dbReference type="EMBL" id="PDDY01000001">
    <property type="protein sequence ID" value="PEH41086.1"/>
    <property type="molecule type" value="Genomic_DNA"/>
</dbReference>
<dbReference type="CDD" id="cd02209">
    <property type="entry name" value="cupin_XRE_C"/>
    <property type="match status" value="1"/>
</dbReference>
<accession>A0A095YIS8</accession>
<evidence type="ECO:0000313" key="5">
    <source>
        <dbReference type="EMBL" id="UWX74678.1"/>
    </source>
</evidence>
<dbReference type="SMART" id="SM00530">
    <property type="entry name" value="HTH_XRE"/>
    <property type="match status" value="1"/>
</dbReference>
<dbReference type="GO" id="GO:0005829">
    <property type="term" value="C:cytosol"/>
    <property type="evidence" value="ECO:0007669"/>
    <property type="project" value="TreeGrafter"/>
</dbReference>
<evidence type="ECO:0000256" key="1">
    <source>
        <dbReference type="ARBA" id="ARBA00023125"/>
    </source>
</evidence>
<dbReference type="InterPro" id="IPR001387">
    <property type="entry name" value="Cro/C1-type_HTH"/>
</dbReference>
<dbReference type="Pfam" id="PF01381">
    <property type="entry name" value="HTH_3"/>
    <property type="match status" value="1"/>
</dbReference>
<dbReference type="InterPro" id="IPR011051">
    <property type="entry name" value="RmlC_Cupin_sf"/>
</dbReference>
<dbReference type="KEGG" id="bgo:BM43_6695"/>
<reference evidence="3 6" key="1">
    <citation type="submission" date="2014-04" db="EMBL/GenBank/DDBJ databases">
        <authorList>
            <person name="Bishop-Lilly K.A."/>
            <person name="Broomall S.M."/>
            <person name="Chain P.S."/>
            <person name="Chertkov O."/>
            <person name="Coyne S.R."/>
            <person name="Daligault H.E."/>
            <person name="Davenport K.W."/>
            <person name="Erkkila T."/>
            <person name="Frey K.G."/>
            <person name="Gibbons H.S."/>
            <person name="Gu W."/>
            <person name="Jaissle J."/>
            <person name="Johnson S.L."/>
            <person name="Koroleva G.I."/>
            <person name="Ladner J.T."/>
            <person name="Lo C.-C."/>
            <person name="Minogue T.D."/>
            <person name="Munk C."/>
            <person name="Palacios G.F."/>
            <person name="Redden C.L."/>
            <person name="Rosenzweig C.N."/>
            <person name="Scholz M.B."/>
            <person name="Teshima H."/>
            <person name="Xu Y."/>
        </authorList>
    </citation>
    <scope>NUCLEOTIDE SEQUENCE [LARGE SCALE GENOMIC DNA]</scope>
    <source>
        <strain evidence="3">Gladioli</strain>
        <strain evidence="6">gladioli</strain>
    </source>
</reference>
<dbReference type="GO" id="GO:0003677">
    <property type="term" value="F:DNA binding"/>
    <property type="evidence" value="ECO:0007669"/>
    <property type="project" value="UniProtKB-KW"/>
</dbReference>
<dbReference type="PROSITE" id="PS50943">
    <property type="entry name" value="HTH_CROC1"/>
    <property type="match status" value="1"/>
</dbReference>
<proteinExistence type="predicted"/>
<evidence type="ECO:0000313" key="6">
    <source>
        <dbReference type="Proteomes" id="UP000029590"/>
    </source>
</evidence>
<dbReference type="Gene3D" id="2.60.120.10">
    <property type="entry name" value="Jelly Rolls"/>
    <property type="match status" value="1"/>
</dbReference>
<evidence type="ECO:0000259" key="2">
    <source>
        <dbReference type="PROSITE" id="PS50943"/>
    </source>
</evidence>
<dbReference type="PANTHER" id="PTHR46797:SF1">
    <property type="entry name" value="METHYLPHOSPHONATE SYNTHASE"/>
    <property type="match status" value="1"/>
</dbReference>
<keyword evidence="1" id="KW-0238">DNA-binding</keyword>
<sequence>MVPILDESMSASAAIGGRIRALRQRLKLTLDEVAVMAGISKPFLSQVERGRATPSLQSLVGIARALGVSMQYFVEAPTEAKSVRRAETLQFFSFADSANSFARLTSQMDSRQLDAVLVKMPVDHAQSAVASNTGEQFLYVIRGEIALTLDGRTFTLKQGDTAHYEANVTHAWRNVSTEESWIVWVGTPRLF</sequence>
<dbReference type="InterPro" id="IPR050807">
    <property type="entry name" value="TransReg_Diox_bact_type"/>
</dbReference>
<evidence type="ECO:0000313" key="7">
    <source>
        <dbReference type="Proteomes" id="UP000220629"/>
    </source>
</evidence>
<dbReference type="OMA" id="IWVITPP"/>
<dbReference type="Proteomes" id="UP001059745">
    <property type="component" value="Chromosome 2"/>
</dbReference>
<dbReference type="RefSeq" id="WP_013691702.1">
    <property type="nucleotide sequence ID" value="NZ_CADEPO010000025.1"/>
</dbReference>
<dbReference type="Pfam" id="PF07883">
    <property type="entry name" value="Cupin_2"/>
    <property type="match status" value="1"/>
</dbReference>
<accession>A0A095F8D3</accession>
<dbReference type="EMBL" id="JPGG01000016">
    <property type="protein sequence ID" value="KGC13200.1"/>
    <property type="molecule type" value="Genomic_DNA"/>
</dbReference>
<organism evidence="4 7">
    <name type="scientific">Burkholderia gladioli</name>
    <name type="common">Pseudomonas marginata</name>
    <name type="synonym">Phytomonas marginata</name>
    <dbReference type="NCBI Taxonomy" id="28095"/>
    <lineage>
        <taxon>Bacteria</taxon>
        <taxon>Pseudomonadati</taxon>
        <taxon>Pseudomonadota</taxon>
        <taxon>Betaproteobacteria</taxon>
        <taxon>Burkholderiales</taxon>
        <taxon>Burkholderiaceae</taxon>
        <taxon>Burkholderia</taxon>
    </lineage>
</organism>
<protein>
    <submittedName>
        <fullName evidence="3">Helix-turn-helix family protein</fullName>
    </submittedName>
    <submittedName>
        <fullName evidence="4">XRE family transcriptional regulator</fullName>
    </submittedName>
</protein>
<reference evidence="7" key="2">
    <citation type="submission" date="2017-09" db="EMBL/GenBank/DDBJ databases">
        <title>FDA dAtabase for Regulatory Grade micrObial Sequences (FDA-ARGOS): Supporting development and validation of Infectious Disease Dx tests.</title>
        <authorList>
            <person name="Minogue T."/>
            <person name="Wolcott M."/>
            <person name="Wasieloski L."/>
            <person name="Aguilar W."/>
            <person name="Moore D."/>
            <person name="Tallon L."/>
            <person name="Sadzewicz L."/>
            <person name="Ott S."/>
            <person name="Zhao X."/>
            <person name="Nagaraj S."/>
            <person name="Vavikolanu K."/>
            <person name="Aluvathingal J."/>
            <person name="Nadendla S."/>
            <person name="Sichtig H."/>
        </authorList>
    </citation>
    <scope>NUCLEOTIDE SEQUENCE [LARGE SCALE GENOMIC DNA]</scope>
    <source>
        <strain evidence="7">FDAARGOS_390</strain>
    </source>
</reference>
<dbReference type="Proteomes" id="UP000220629">
    <property type="component" value="Unassembled WGS sequence"/>
</dbReference>
<dbReference type="SUPFAM" id="SSF51182">
    <property type="entry name" value="RmlC-like cupins"/>
    <property type="match status" value="1"/>
</dbReference>
<dbReference type="OrthoDB" id="9814751at2"/>
<dbReference type="InterPro" id="IPR014710">
    <property type="entry name" value="RmlC-like_jellyroll"/>
</dbReference>
<dbReference type="InterPro" id="IPR010982">
    <property type="entry name" value="Lambda_DNA-bd_dom_sf"/>
</dbReference>
<evidence type="ECO:0000313" key="4">
    <source>
        <dbReference type="EMBL" id="PEH41086.1"/>
    </source>
</evidence>
<reference evidence="5" key="4">
    <citation type="submission" date="2022-09" db="EMBL/GenBank/DDBJ databases">
        <title>Genomic of Burkholderia gladioli.</title>
        <authorList>
            <person name="Wu H."/>
        </authorList>
    </citation>
    <scope>NUCLEOTIDE SEQUENCE</scope>
    <source>
        <strain evidence="5">ZN-S4</strain>
    </source>
</reference>
<dbReference type="GeneID" id="66462410"/>
<dbReference type="InterPro" id="IPR013096">
    <property type="entry name" value="Cupin_2"/>
</dbReference>
<reference evidence="4" key="3">
    <citation type="submission" date="2017-09" db="EMBL/GenBank/DDBJ databases">
        <title>FDA dAtabase for Regulatory Grade micrObial Sequences (FDA-ARGOS): Supporting development and validation of Infectious Disease Dx tests.</title>
        <authorList>
            <person name="Minogue T."/>
            <person name="Wolcott M."/>
            <person name="Wasieloski L."/>
            <person name="Aguilar W."/>
            <person name="Moore D."/>
            <person name="Tallon L.J."/>
            <person name="Sadzewicz L."/>
            <person name="Ott S."/>
            <person name="Zhao X."/>
            <person name="Nagaraj S."/>
            <person name="Vavikolanu K."/>
            <person name="Aluvathingal J."/>
            <person name="Nadendla S."/>
            <person name="Sichtig H."/>
        </authorList>
    </citation>
    <scope>NUCLEOTIDE SEQUENCE</scope>
    <source>
        <strain evidence="4">FDAARGOS_390</strain>
    </source>
</reference>
<dbReference type="AlphaFoldDB" id="A0A095YIS8"/>
<dbReference type="Gene3D" id="1.10.260.40">
    <property type="entry name" value="lambda repressor-like DNA-binding domains"/>
    <property type="match status" value="1"/>
</dbReference>
<dbReference type="SUPFAM" id="SSF47413">
    <property type="entry name" value="lambda repressor-like DNA-binding domains"/>
    <property type="match status" value="1"/>
</dbReference>
<evidence type="ECO:0000313" key="3">
    <source>
        <dbReference type="EMBL" id="KGC13200.1"/>
    </source>
</evidence>
<dbReference type="CDD" id="cd00093">
    <property type="entry name" value="HTH_XRE"/>
    <property type="match status" value="1"/>
</dbReference>
<dbReference type="GO" id="GO:0003700">
    <property type="term" value="F:DNA-binding transcription factor activity"/>
    <property type="evidence" value="ECO:0007669"/>
    <property type="project" value="TreeGrafter"/>
</dbReference>
<gene>
    <name evidence="4" type="ORF">CRM94_02330</name>
    <name evidence="3" type="ORF">DM48_1072</name>
    <name evidence="5" type="ORF">NYZ96_24490</name>
</gene>
<dbReference type="EMBL" id="CP104215">
    <property type="protein sequence ID" value="UWX74678.1"/>
    <property type="molecule type" value="Genomic_DNA"/>
</dbReference>
<feature type="domain" description="HTH cro/C1-type" evidence="2">
    <location>
        <begin position="19"/>
        <end position="73"/>
    </location>
</feature>
<name>A0A095YIS8_BURGA</name>